<feature type="compositionally biased region" description="Low complexity" evidence="1">
    <location>
        <begin position="193"/>
        <end position="216"/>
    </location>
</feature>
<feature type="region of interest" description="Disordered" evidence="1">
    <location>
        <begin position="22"/>
        <end position="107"/>
    </location>
</feature>
<feature type="region of interest" description="Disordered" evidence="1">
    <location>
        <begin position="193"/>
        <end position="294"/>
    </location>
</feature>
<feature type="compositionally biased region" description="Low complexity" evidence="1">
    <location>
        <begin position="75"/>
        <end position="89"/>
    </location>
</feature>
<evidence type="ECO:0000313" key="2">
    <source>
        <dbReference type="EMBL" id="CAA9300175.1"/>
    </source>
</evidence>
<feature type="compositionally biased region" description="Basic residues" evidence="1">
    <location>
        <begin position="392"/>
        <end position="403"/>
    </location>
</feature>
<feature type="compositionally biased region" description="Low complexity" evidence="1">
    <location>
        <begin position="229"/>
        <end position="254"/>
    </location>
</feature>
<feature type="compositionally biased region" description="Gly residues" evidence="1">
    <location>
        <begin position="90"/>
        <end position="104"/>
    </location>
</feature>
<evidence type="ECO:0000256" key="1">
    <source>
        <dbReference type="SAM" id="MobiDB-lite"/>
    </source>
</evidence>
<feature type="compositionally biased region" description="Pro residues" evidence="1">
    <location>
        <begin position="504"/>
        <end position="513"/>
    </location>
</feature>
<feature type="compositionally biased region" description="Low complexity" evidence="1">
    <location>
        <begin position="409"/>
        <end position="429"/>
    </location>
</feature>
<reference evidence="2" key="1">
    <citation type="submission" date="2020-02" db="EMBL/GenBank/DDBJ databases">
        <authorList>
            <person name="Meier V. D."/>
        </authorList>
    </citation>
    <scope>NUCLEOTIDE SEQUENCE</scope>
    <source>
        <strain evidence="2">AVDCRST_MAG68</strain>
    </source>
</reference>
<feature type="compositionally biased region" description="Gly residues" evidence="1">
    <location>
        <begin position="46"/>
        <end position="56"/>
    </location>
</feature>
<name>A0A6J4KBH5_9BACT</name>
<feature type="compositionally biased region" description="Gly residues" evidence="1">
    <location>
        <begin position="381"/>
        <end position="391"/>
    </location>
</feature>
<protein>
    <submittedName>
        <fullName evidence="2">Uncharacterized protein</fullName>
    </submittedName>
</protein>
<feature type="compositionally biased region" description="Gly residues" evidence="1">
    <location>
        <begin position="430"/>
        <end position="443"/>
    </location>
</feature>
<dbReference type="EMBL" id="CADCTW010000023">
    <property type="protein sequence ID" value="CAA9300175.1"/>
    <property type="molecule type" value="Genomic_DNA"/>
</dbReference>
<accession>A0A6J4KBH5</accession>
<feature type="non-terminal residue" evidence="2">
    <location>
        <position position="513"/>
    </location>
</feature>
<feature type="non-terminal residue" evidence="2">
    <location>
        <position position="1"/>
    </location>
</feature>
<feature type="region of interest" description="Disordered" evidence="1">
    <location>
        <begin position="366"/>
        <end position="513"/>
    </location>
</feature>
<feature type="compositionally biased region" description="Basic and acidic residues" evidence="1">
    <location>
        <begin position="444"/>
        <end position="455"/>
    </location>
</feature>
<organism evidence="2">
    <name type="scientific">uncultured Gemmatimonadota bacterium</name>
    <dbReference type="NCBI Taxonomy" id="203437"/>
    <lineage>
        <taxon>Bacteria</taxon>
        <taxon>Pseudomonadati</taxon>
        <taxon>Gemmatimonadota</taxon>
        <taxon>environmental samples</taxon>
    </lineage>
</organism>
<proteinExistence type="predicted"/>
<dbReference type="AlphaFoldDB" id="A0A6J4KBH5"/>
<gene>
    <name evidence="2" type="ORF">AVDCRST_MAG68-298</name>
</gene>
<feature type="compositionally biased region" description="Basic and acidic residues" evidence="1">
    <location>
        <begin position="366"/>
        <end position="380"/>
    </location>
</feature>
<sequence length="513" mass="50779">GDPGDGEGGVALGAHRVRSAVAAGRLHRAGRDAVRGGRVPGPPAGPGGLRRGGAGHGGDRLRRRHLGLRAGGRGDPAARPHGAPPAGGVHRLGGAGAGAGGRPGAGRALFRRGPQVVHPPRRAADAGAGVRHRRAGRDLAVHAAARAALQGALLGRGRELPGGIRRGGDGAGAARLGGVVPGVGRAHAGRAGVVPGDGRGAPAPAPAAGAGGAARAVRVRGRGQHEQRGQLPGPQRRQPDRGVVAGACRAGAVRPRLQPDDASPELPGGGRAPGALPRHGGDPAGPGARGPGLHAFRADLRADCGAHHGGDGRGGAAHGDGAVRAEVGRNDHSPAAALRGGAAARHLPPGRLRDFRGRLRVRRAAQADRVRGAGGDRGRGGDALGRAGRGAGRVRGHRLHVRGHGGAGAAHRGGPLARLPDGAAPRRAGGCAGGRRGAAGAHGDGARRLRQRLDLRGAAGHLHRRRAGRGLPAPGRRPPVGPVRPLRRHGGAPPVAASPRGDPHPPPPGRGAM</sequence>